<evidence type="ECO:0000256" key="8">
    <source>
        <dbReference type="ARBA" id="ARBA00045743"/>
    </source>
</evidence>
<dbReference type="GO" id="GO:0030246">
    <property type="term" value="F:carbohydrate binding"/>
    <property type="evidence" value="ECO:0007669"/>
    <property type="project" value="InterPro"/>
</dbReference>
<dbReference type="CDD" id="cd09019">
    <property type="entry name" value="galactose_mutarotase_like"/>
    <property type="match status" value="1"/>
</dbReference>
<evidence type="ECO:0000256" key="2">
    <source>
        <dbReference type="ARBA" id="ARBA00004947"/>
    </source>
</evidence>
<evidence type="ECO:0000256" key="6">
    <source>
        <dbReference type="ARBA" id="ARBA00023277"/>
    </source>
</evidence>
<organism evidence="9 10">
    <name type="scientific">Habropoda laboriosa</name>
    <dbReference type="NCBI Taxonomy" id="597456"/>
    <lineage>
        <taxon>Eukaryota</taxon>
        <taxon>Metazoa</taxon>
        <taxon>Ecdysozoa</taxon>
        <taxon>Arthropoda</taxon>
        <taxon>Hexapoda</taxon>
        <taxon>Insecta</taxon>
        <taxon>Pterygota</taxon>
        <taxon>Neoptera</taxon>
        <taxon>Endopterygota</taxon>
        <taxon>Hymenoptera</taxon>
        <taxon>Apocrita</taxon>
        <taxon>Aculeata</taxon>
        <taxon>Apoidea</taxon>
        <taxon>Anthophila</taxon>
        <taxon>Apidae</taxon>
        <taxon>Habropoda</taxon>
    </lineage>
</organism>
<dbReference type="Pfam" id="PF01263">
    <property type="entry name" value="Aldose_epim"/>
    <property type="match status" value="1"/>
</dbReference>
<evidence type="ECO:0000256" key="3">
    <source>
        <dbReference type="ARBA" id="ARBA00006206"/>
    </source>
</evidence>
<evidence type="ECO:0000256" key="7">
    <source>
        <dbReference type="ARBA" id="ARBA00032729"/>
    </source>
</evidence>
<dbReference type="EMBL" id="KQ414851">
    <property type="protein sequence ID" value="KOC60232.1"/>
    <property type="molecule type" value="Genomic_DNA"/>
</dbReference>
<keyword evidence="10" id="KW-1185">Reference proteome</keyword>
<proteinExistence type="inferred from homology"/>
<dbReference type="GO" id="GO:0004034">
    <property type="term" value="F:aldose 1-epimerase activity"/>
    <property type="evidence" value="ECO:0007669"/>
    <property type="project" value="UniProtKB-EC"/>
</dbReference>
<evidence type="ECO:0000313" key="9">
    <source>
        <dbReference type="EMBL" id="KOC60232.1"/>
    </source>
</evidence>
<dbReference type="GO" id="GO:0006006">
    <property type="term" value="P:glucose metabolic process"/>
    <property type="evidence" value="ECO:0007669"/>
    <property type="project" value="TreeGrafter"/>
</dbReference>
<dbReference type="InterPro" id="IPR014718">
    <property type="entry name" value="GH-type_carb-bd"/>
</dbReference>
<evidence type="ECO:0000256" key="1">
    <source>
        <dbReference type="ARBA" id="ARBA00001712"/>
    </source>
</evidence>
<comment type="similarity">
    <text evidence="3">Belongs to the aldose epimerase family.</text>
</comment>
<comment type="pathway">
    <text evidence="2">Carbohydrate metabolism; galactose metabolism.</text>
</comment>
<dbReference type="PANTHER" id="PTHR10091:SF0">
    <property type="entry name" value="GALACTOSE MUTAROTASE"/>
    <property type="match status" value="1"/>
</dbReference>
<dbReference type="AlphaFoldDB" id="A0A0L7QNL5"/>
<dbReference type="Gene3D" id="2.70.98.10">
    <property type="match status" value="1"/>
</dbReference>
<sequence length="408" mass="45950">MSVAETFVEEDGFGFVPRPDRNKHNKPFDIVRRYTMTNRHKASVQLISWGAGIQAIKVPSRPGILGDVVLGFDDMDGYLKNRYIGSIIGRIVNRVSHAKMRIENEMYCLSVNDKDGVSHFNGGFVGFDNVNWDSCILNSRHVVMSHLSPANSEGYPGNMLTQIKYSWTDDNQLHINIRATTTQPTPVNITTNCLMNLAGHATGPDELKKHVISMNAGSWTFADIRDSLPTGAIYPVDRTVFDLRLPTQLTKRRLYIVPGGGYNQNLCITSPNCWCYRFHASVYIFHQRIVHAGSGRTLEVYSNKPGLQFSTGNDLPNPDTYYPPDFDDFCNCLDDTLGLNVDEREIWGKDGVRYKRHSGFILSPQNYPDAINISNFPSCILYPGQVYSHDLTYKFGLLSKNSYNSDGH</sequence>
<evidence type="ECO:0000313" key="10">
    <source>
        <dbReference type="Proteomes" id="UP000053825"/>
    </source>
</evidence>
<name>A0A0L7QNL5_9HYME</name>
<evidence type="ECO:0000256" key="5">
    <source>
        <dbReference type="ARBA" id="ARBA00023235"/>
    </source>
</evidence>
<comment type="function">
    <text evidence="8">Mutarotase that catalyzes the interconversion of beta-D-galactose and alpha-D-galactose during galactose metabolism. Beta-D-galactose is metabolized in the liver into glucose 1-phosphate, the primary metabolic fuel, by the action of four enzymes that constitute the Leloir pathway: GALM, GALK1 (galactokinase), GALT (galactose-1-phosphate uridylyltransferase) and GALE (UDP-galactose-4'-epimerase). Involved in the maintenance of the equilibrium between the beta- and alpha-anomers of galactose, therefore ensuring a sufficient supply of the alpha-anomer for GALK1. Also active on D-glucose although shows a preference for galactose over glucose.</text>
</comment>
<evidence type="ECO:0000256" key="4">
    <source>
        <dbReference type="ARBA" id="ARBA00021023"/>
    </source>
</evidence>
<accession>A0A0L7QNL5</accession>
<dbReference type="InterPro" id="IPR008183">
    <property type="entry name" value="Aldose_1/G6P_1-epimerase"/>
</dbReference>
<comment type="catalytic activity">
    <reaction evidence="1">
        <text>alpha-D-galactose = beta-D-galactose</text>
        <dbReference type="Rhea" id="RHEA:28675"/>
        <dbReference type="ChEBI" id="CHEBI:27667"/>
        <dbReference type="ChEBI" id="CHEBI:28061"/>
        <dbReference type="EC" id="5.1.3.3"/>
    </reaction>
    <physiologicalReaction direction="right-to-left" evidence="1">
        <dbReference type="Rhea" id="RHEA:28677"/>
    </physiologicalReaction>
</comment>
<dbReference type="STRING" id="597456.A0A0L7QNL5"/>
<dbReference type="Proteomes" id="UP000053825">
    <property type="component" value="Unassembled WGS sequence"/>
</dbReference>
<dbReference type="UniPathway" id="UPA00214"/>
<reference evidence="9 10" key="1">
    <citation type="submission" date="2015-07" db="EMBL/GenBank/DDBJ databases">
        <title>The genome of Habropoda laboriosa.</title>
        <authorList>
            <person name="Pan H."/>
            <person name="Kapheim K."/>
        </authorList>
    </citation>
    <scope>NUCLEOTIDE SEQUENCE [LARGE SCALE GENOMIC DNA]</scope>
    <source>
        <strain evidence="9">0110345459</strain>
    </source>
</reference>
<dbReference type="InterPro" id="IPR011013">
    <property type="entry name" value="Gal_mutarotase_sf_dom"/>
</dbReference>
<gene>
    <name evidence="9" type="ORF">WH47_07814</name>
</gene>
<dbReference type="InterPro" id="IPR047215">
    <property type="entry name" value="Galactose_mutarotase-like"/>
</dbReference>
<dbReference type="PANTHER" id="PTHR10091">
    <property type="entry name" value="ALDOSE-1-EPIMERASE"/>
    <property type="match status" value="1"/>
</dbReference>
<dbReference type="OrthoDB" id="274691at2759"/>
<keyword evidence="5" id="KW-0413">Isomerase</keyword>
<keyword evidence="6" id="KW-0119">Carbohydrate metabolism</keyword>
<protein>
    <recommendedName>
        <fullName evidence="4">Galactose mutarotase</fullName>
    </recommendedName>
    <alternativeName>
        <fullName evidence="7">Aldose 1-epimerase</fullName>
    </alternativeName>
</protein>
<dbReference type="SUPFAM" id="SSF74650">
    <property type="entry name" value="Galactose mutarotase-like"/>
    <property type="match status" value="1"/>
</dbReference>
<dbReference type="GO" id="GO:0033499">
    <property type="term" value="P:galactose catabolic process via UDP-galactose, Leloir pathway"/>
    <property type="evidence" value="ECO:0007669"/>
    <property type="project" value="TreeGrafter"/>
</dbReference>